<gene>
    <name evidence="1" type="ORF">METZ01_LOCUS83777</name>
</gene>
<name>A0A381UVF3_9ZZZZ</name>
<sequence length="643" mass="69975">MASNPNTPIHPSFDERISVRVEGQLPDFVKQDHATFVAFLEAYYEYMEQTGKPYEIIGNLRNYFNIDKTVDDFLQYFKTQFGKDVPEAVFANANKPSVLKHLRDFYRSKGSEKSFQFLFRLLYQEEIEFYYPSVDMLRVSDGRYTKDKILRCIDTSGTAAVFDFTGETITGGTSGATGIVELVLKEQLGTFEVSTIYLSKVIGTFLQNETVTDGTNTFTLDGMVTGYTITNAGNNYVVNANVTITGGGAGASGAQFLVDSLQTGSITTATIVSGGTGYVVGDKLTINNTDKLEIDGRTCSLLVKTVNSGVITAVEFEHNGSGYKATPTVSGGGTGTGANITLGGVGVGGVKTLKLVNNGFHYSVVPTLDFSSIGDGTATGTATIGGYEDEHQTRWIGDDGFISAANYIQDSNYYQAFSYVIKSGFTIDKWRDYIKRLVHPSGLALWGRTLITGLLPTGLKLSVPPTHRYPWTVIFHDGDISPAVRLNLQLQQTNEEWPTGGAWPHDGQASGPGLGPGHSDWHIWEIDLPIILLSSAESDDYEFVQHPTVETDDYGAITDGGISYSADWGQISSGIGGALQLGPLKRQVDRQKFNKEGGFSKEIGVHLGGGYTIEHFKDTQISVYVNTPNEKTRIVMNSHITVV</sequence>
<accession>A0A381UVF3</accession>
<evidence type="ECO:0000313" key="1">
    <source>
        <dbReference type="EMBL" id="SVA30923.1"/>
    </source>
</evidence>
<proteinExistence type="predicted"/>
<dbReference type="AlphaFoldDB" id="A0A381UVF3"/>
<dbReference type="EMBL" id="UINC01007009">
    <property type="protein sequence ID" value="SVA30923.1"/>
    <property type="molecule type" value="Genomic_DNA"/>
</dbReference>
<organism evidence="1">
    <name type="scientific">marine metagenome</name>
    <dbReference type="NCBI Taxonomy" id="408172"/>
    <lineage>
        <taxon>unclassified sequences</taxon>
        <taxon>metagenomes</taxon>
        <taxon>ecological metagenomes</taxon>
    </lineage>
</organism>
<protein>
    <submittedName>
        <fullName evidence="1">Uncharacterized protein</fullName>
    </submittedName>
</protein>
<reference evidence="1" key="1">
    <citation type="submission" date="2018-05" db="EMBL/GenBank/DDBJ databases">
        <authorList>
            <person name="Lanie J.A."/>
            <person name="Ng W.-L."/>
            <person name="Kazmierczak K.M."/>
            <person name="Andrzejewski T.M."/>
            <person name="Davidsen T.M."/>
            <person name="Wayne K.J."/>
            <person name="Tettelin H."/>
            <person name="Glass J.I."/>
            <person name="Rusch D."/>
            <person name="Podicherti R."/>
            <person name="Tsui H.-C.T."/>
            <person name="Winkler M.E."/>
        </authorList>
    </citation>
    <scope>NUCLEOTIDE SEQUENCE</scope>
</reference>